<dbReference type="AlphaFoldDB" id="A0AAP2CGI7"/>
<name>A0AAP2CGI7_9BACT</name>
<protein>
    <submittedName>
        <fullName evidence="2">Bifunctional isocitrate dehydrogenase kinase/phosphatase</fullName>
    </submittedName>
</protein>
<comment type="caution">
    <text evidence="2">The sequence shown here is derived from an EMBL/GenBank/DDBJ whole genome shotgun (WGS) entry which is preliminary data.</text>
</comment>
<dbReference type="EMBL" id="JAHCMY010000001">
    <property type="protein sequence ID" value="MBS9523139.1"/>
    <property type="molecule type" value="Genomic_DNA"/>
</dbReference>
<reference evidence="2 3" key="1">
    <citation type="submission" date="2021-05" db="EMBL/GenBank/DDBJ databases">
        <authorList>
            <person name="Zhang Z.D."/>
            <person name="Osman G."/>
        </authorList>
    </citation>
    <scope>NUCLEOTIDE SEQUENCE [LARGE SCALE GENOMIC DNA]</scope>
    <source>
        <strain evidence="2 3">KCTC 32217</strain>
    </source>
</reference>
<dbReference type="RefSeq" id="WP_213944003.1">
    <property type="nucleotide sequence ID" value="NZ_JAHCMY010000001.1"/>
</dbReference>
<evidence type="ECO:0000256" key="1">
    <source>
        <dbReference type="SAM" id="SignalP"/>
    </source>
</evidence>
<dbReference type="GO" id="GO:0016301">
    <property type="term" value="F:kinase activity"/>
    <property type="evidence" value="ECO:0007669"/>
    <property type="project" value="UniProtKB-KW"/>
</dbReference>
<evidence type="ECO:0000313" key="3">
    <source>
        <dbReference type="Proteomes" id="UP001319104"/>
    </source>
</evidence>
<accession>A0AAP2CGI7</accession>
<dbReference type="Proteomes" id="UP001319104">
    <property type="component" value="Unassembled WGS sequence"/>
</dbReference>
<keyword evidence="2" id="KW-0808">Transferase</keyword>
<evidence type="ECO:0000313" key="2">
    <source>
        <dbReference type="EMBL" id="MBS9523139.1"/>
    </source>
</evidence>
<keyword evidence="3" id="KW-1185">Reference proteome</keyword>
<organism evidence="2 3">
    <name type="scientific">Litoribacter ruber</name>
    <dbReference type="NCBI Taxonomy" id="702568"/>
    <lineage>
        <taxon>Bacteria</taxon>
        <taxon>Pseudomonadati</taxon>
        <taxon>Bacteroidota</taxon>
        <taxon>Cytophagia</taxon>
        <taxon>Cytophagales</taxon>
        <taxon>Cyclobacteriaceae</taxon>
        <taxon>Litoribacter</taxon>
    </lineage>
</organism>
<sequence length="223" mass="26574">MTKLNFTYFLVSLFCLLLAFCSSPQEEHQDSEEQTESLANQPKYEQILHMGIQKMPRWIEHWQMQGREFDKMAFKMHRQTEYEVFEWPEEYGMNSDYPLKAHQFVHPEDKGIVDLYDYKIDLDADGRVGFNPDSEVAYFRANGMKERLLFMGPMGIFEDAVWVTGSHLLVAGHVQEGEYFLPRIWLIIPDEHRYVEFHHPFSTTKYQSEQYLRKKLSNLNFPQ</sequence>
<proteinExistence type="predicted"/>
<feature type="signal peptide" evidence="1">
    <location>
        <begin position="1"/>
        <end position="24"/>
    </location>
</feature>
<keyword evidence="2" id="KW-0418">Kinase</keyword>
<gene>
    <name evidence="2" type="ORF">KI659_03825</name>
</gene>
<feature type="chain" id="PRO_5043007357" evidence="1">
    <location>
        <begin position="25"/>
        <end position="223"/>
    </location>
</feature>
<keyword evidence="1" id="KW-0732">Signal</keyword>